<dbReference type="EMBL" id="PJMW01000001">
    <property type="protein sequence ID" value="PKV98466.1"/>
    <property type="molecule type" value="Genomic_DNA"/>
</dbReference>
<accession>A0A2N3WX66</accession>
<gene>
    <name evidence="1" type="ORF">ATK86_0485</name>
</gene>
<dbReference type="Proteomes" id="UP000233766">
    <property type="component" value="Unassembled WGS sequence"/>
</dbReference>
<protein>
    <submittedName>
        <fullName evidence="1">Uncharacterized protein</fullName>
    </submittedName>
</protein>
<keyword evidence="2" id="KW-1185">Reference proteome</keyword>
<evidence type="ECO:0000313" key="1">
    <source>
        <dbReference type="EMBL" id="PKV98466.1"/>
    </source>
</evidence>
<dbReference type="AlphaFoldDB" id="A0A2N3WX66"/>
<organism evidence="1 2">
    <name type="scientific">Nocardia fluminea</name>
    <dbReference type="NCBI Taxonomy" id="134984"/>
    <lineage>
        <taxon>Bacteria</taxon>
        <taxon>Bacillati</taxon>
        <taxon>Actinomycetota</taxon>
        <taxon>Actinomycetes</taxon>
        <taxon>Mycobacteriales</taxon>
        <taxon>Nocardiaceae</taxon>
        <taxon>Nocardia</taxon>
    </lineage>
</organism>
<evidence type="ECO:0000313" key="2">
    <source>
        <dbReference type="Proteomes" id="UP000233766"/>
    </source>
</evidence>
<comment type="caution">
    <text evidence="1">The sequence shown here is derived from an EMBL/GenBank/DDBJ whole genome shotgun (WGS) entry which is preliminary data.</text>
</comment>
<name>A0A2N3WX66_9NOCA</name>
<sequence length="182" mass="19937">MTTTSAIEFSAVAATGSGWVALWDAASFAHMTDQAIWEEELIEPDEAGHLAEGHLVPLNILCDGRFGVHVRFSAAAAPELNEREAAYREMESEPYLFRSNGTVHVTGVEYIGKYADEEPPQAFTLPAGEYAATVHMLDWEKEPGMLLDDGKAATDALPDFVVLVGPITDQEFRCDEVTFDDI</sequence>
<proteinExistence type="predicted"/>
<reference evidence="1 2" key="1">
    <citation type="submission" date="2017-12" db="EMBL/GenBank/DDBJ databases">
        <title>Sequencing the genomes of 1000 Actinobacteria strains.</title>
        <authorList>
            <person name="Klenk H.-P."/>
        </authorList>
    </citation>
    <scope>NUCLEOTIDE SEQUENCE [LARGE SCALE GENOMIC DNA]</scope>
    <source>
        <strain evidence="1 2">DSM 44489</strain>
    </source>
</reference>